<dbReference type="HOGENOM" id="CLU_471059_0_0_1"/>
<organism evidence="3 4">
    <name type="scientific">Serendipita vermifera MAFF 305830</name>
    <dbReference type="NCBI Taxonomy" id="933852"/>
    <lineage>
        <taxon>Eukaryota</taxon>
        <taxon>Fungi</taxon>
        <taxon>Dikarya</taxon>
        <taxon>Basidiomycota</taxon>
        <taxon>Agaricomycotina</taxon>
        <taxon>Agaricomycetes</taxon>
        <taxon>Sebacinales</taxon>
        <taxon>Serendipitaceae</taxon>
        <taxon>Serendipita</taxon>
    </lineage>
</organism>
<gene>
    <name evidence="3" type="ORF">M408DRAFT_11157</name>
</gene>
<reference evidence="4" key="2">
    <citation type="submission" date="2015-01" db="EMBL/GenBank/DDBJ databases">
        <title>Evolutionary Origins and Diversification of the Mycorrhizal Mutualists.</title>
        <authorList>
            <consortium name="DOE Joint Genome Institute"/>
            <consortium name="Mycorrhizal Genomics Consortium"/>
            <person name="Kohler A."/>
            <person name="Kuo A."/>
            <person name="Nagy L.G."/>
            <person name="Floudas D."/>
            <person name="Copeland A."/>
            <person name="Barry K.W."/>
            <person name="Cichocki N."/>
            <person name="Veneault-Fourrey C."/>
            <person name="LaButti K."/>
            <person name="Lindquist E.A."/>
            <person name="Lipzen A."/>
            <person name="Lundell T."/>
            <person name="Morin E."/>
            <person name="Murat C."/>
            <person name="Riley R."/>
            <person name="Ohm R."/>
            <person name="Sun H."/>
            <person name="Tunlid A."/>
            <person name="Henrissat B."/>
            <person name="Grigoriev I.V."/>
            <person name="Hibbett D.S."/>
            <person name="Martin F."/>
        </authorList>
    </citation>
    <scope>NUCLEOTIDE SEQUENCE [LARGE SCALE GENOMIC DNA]</scope>
    <source>
        <strain evidence="4">MAFF 305830</strain>
    </source>
</reference>
<dbReference type="InterPro" id="IPR041698">
    <property type="entry name" value="Methyltransf_25"/>
</dbReference>
<feature type="domain" description="Methyltransferase" evidence="2">
    <location>
        <begin position="248"/>
        <end position="305"/>
    </location>
</feature>
<dbReference type="CDD" id="cd02440">
    <property type="entry name" value="AdoMet_MTases"/>
    <property type="match status" value="1"/>
</dbReference>
<dbReference type="Pfam" id="PF13649">
    <property type="entry name" value="Methyltransf_25"/>
    <property type="match status" value="1"/>
</dbReference>
<evidence type="ECO:0000313" key="3">
    <source>
        <dbReference type="EMBL" id="KIM24176.1"/>
    </source>
</evidence>
<keyword evidence="4" id="KW-1185">Reference proteome</keyword>
<name>A0A0C3AY90_SERVB</name>
<dbReference type="InterPro" id="IPR029063">
    <property type="entry name" value="SAM-dependent_MTases_sf"/>
</dbReference>
<sequence length="579" mass="63933">MAARSKSTSPTPVRPLRASQDNAFMSIPSRARSPGSQRILPSAASIEATAARARQQPVRGPLHIVTSAPPGRSTFDANNNGSLPPPPRTKALSPTLTSSSGTSINTQRRIVRPKPHLEPLQTTPVDERHPRENKQASPVTPETQPSSASPKTPAALAYVPEPALTSDSETGSRKRTLRTLFQRKQRPDSIVTSTSLTSGVSYSGTSNAGTRPGRSQKGPGTFGGLPEEDEMPMSTQTRHEMRDRRGLNEAQIARIKFRQGNFFETLPFASGEFEYIRLAFLELAIPESKWVPLLKEVWRVLKPGGHIEVVIESQLFPTVWSYEKQAVQQELEDEFRGMLQARDIPPATNIGEKMFFDAFARVQTHQHVSVCIAPRPAGRSSLDGPVSPRNFGSTRSMHSPWSSEPVMSSGMTSPIPFGRPSLDRSRPSGENVLPPAGGLVTSKTCTVPGIVISPDVFVPVSEETLFTYASHGAMILNAARLAAFSDKFPNASSSLSDDEELEGKWRAHVERYWQYERSNRPRLGFRTKQFDDDDDEDEIPPLGPTAGRWKWAKCDEDLERPLEIRRFRAWSLSKPLGSR</sequence>
<feature type="region of interest" description="Disordered" evidence="1">
    <location>
        <begin position="1"/>
        <end position="22"/>
    </location>
</feature>
<dbReference type="OrthoDB" id="2013972at2759"/>
<feature type="compositionally biased region" description="Polar residues" evidence="1">
    <location>
        <begin position="1"/>
        <end position="11"/>
    </location>
</feature>
<evidence type="ECO:0000256" key="1">
    <source>
        <dbReference type="SAM" id="MobiDB-lite"/>
    </source>
</evidence>
<protein>
    <recommendedName>
        <fullName evidence="2">Methyltransferase domain-containing protein</fullName>
    </recommendedName>
</protein>
<dbReference type="SUPFAM" id="SSF53335">
    <property type="entry name" value="S-adenosyl-L-methionine-dependent methyltransferases"/>
    <property type="match status" value="1"/>
</dbReference>
<feature type="region of interest" description="Disordered" evidence="1">
    <location>
        <begin position="525"/>
        <end position="544"/>
    </location>
</feature>
<feature type="region of interest" description="Disordered" evidence="1">
    <location>
        <begin position="48"/>
        <end position="234"/>
    </location>
</feature>
<proteinExistence type="predicted"/>
<feature type="compositionally biased region" description="Polar residues" evidence="1">
    <location>
        <begin position="190"/>
        <end position="209"/>
    </location>
</feature>
<dbReference type="EMBL" id="KN824327">
    <property type="protein sequence ID" value="KIM24176.1"/>
    <property type="molecule type" value="Genomic_DNA"/>
</dbReference>
<feature type="compositionally biased region" description="Polar residues" evidence="1">
    <location>
        <begin position="135"/>
        <end position="150"/>
    </location>
</feature>
<feature type="compositionally biased region" description="Low complexity" evidence="1">
    <location>
        <begin position="92"/>
        <end position="103"/>
    </location>
</feature>
<dbReference type="STRING" id="933852.A0A0C3AY90"/>
<dbReference type="Gene3D" id="3.40.50.150">
    <property type="entry name" value="Vaccinia Virus protein VP39"/>
    <property type="match status" value="1"/>
</dbReference>
<feature type="region of interest" description="Disordered" evidence="1">
    <location>
        <begin position="390"/>
        <end position="409"/>
    </location>
</feature>
<feature type="compositionally biased region" description="Basic and acidic residues" evidence="1">
    <location>
        <begin position="125"/>
        <end position="134"/>
    </location>
</feature>
<feature type="compositionally biased region" description="Basic residues" evidence="1">
    <location>
        <begin position="173"/>
        <end position="184"/>
    </location>
</feature>
<accession>A0A0C3AY90</accession>
<dbReference type="AlphaFoldDB" id="A0A0C3AY90"/>
<evidence type="ECO:0000259" key="2">
    <source>
        <dbReference type="Pfam" id="PF13649"/>
    </source>
</evidence>
<dbReference type="Proteomes" id="UP000054097">
    <property type="component" value="Unassembled WGS sequence"/>
</dbReference>
<reference evidence="3 4" key="1">
    <citation type="submission" date="2014-04" db="EMBL/GenBank/DDBJ databases">
        <authorList>
            <consortium name="DOE Joint Genome Institute"/>
            <person name="Kuo A."/>
            <person name="Zuccaro A."/>
            <person name="Kohler A."/>
            <person name="Nagy L.G."/>
            <person name="Floudas D."/>
            <person name="Copeland A."/>
            <person name="Barry K.W."/>
            <person name="Cichocki N."/>
            <person name="Veneault-Fourrey C."/>
            <person name="LaButti K."/>
            <person name="Lindquist E.A."/>
            <person name="Lipzen A."/>
            <person name="Lundell T."/>
            <person name="Morin E."/>
            <person name="Murat C."/>
            <person name="Sun H."/>
            <person name="Tunlid A."/>
            <person name="Henrissat B."/>
            <person name="Grigoriev I.V."/>
            <person name="Hibbett D.S."/>
            <person name="Martin F."/>
            <person name="Nordberg H.P."/>
            <person name="Cantor M.N."/>
            <person name="Hua S.X."/>
        </authorList>
    </citation>
    <scope>NUCLEOTIDE SEQUENCE [LARGE SCALE GENOMIC DNA]</scope>
    <source>
        <strain evidence="3 4">MAFF 305830</strain>
    </source>
</reference>
<evidence type="ECO:0000313" key="4">
    <source>
        <dbReference type="Proteomes" id="UP000054097"/>
    </source>
</evidence>